<evidence type="ECO:0000256" key="4">
    <source>
        <dbReference type="ARBA" id="ARBA00023136"/>
    </source>
</evidence>
<dbReference type="PANTHER" id="PTHR20855">
    <property type="entry name" value="ADIPOR/PROGESTIN RECEPTOR-RELATED"/>
    <property type="match status" value="1"/>
</dbReference>
<gene>
    <name evidence="7" type="ORF">GGR11_001157</name>
</gene>
<evidence type="ECO:0000256" key="1">
    <source>
        <dbReference type="ARBA" id="ARBA00004141"/>
    </source>
</evidence>
<feature type="transmembrane region" description="Helical" evidence="6">
    <location>
        <begin position="196"/>
        <end position="216"/>
    </location>
</feature>
<feature type="transmembrane region" description="Helical" evidence="6">
    <location>
        <begin position="164"/>
        <end position="184"/>
    </location>
</feature>
<dbReference type="Proteomes" id="UP000532936">
    <property type="component" value="Unassembled WGS sequence"/>
</dbReference>
<keyword evidence="5" id="KW-0479">Metal-binding</keyword>
<comment type="subcellular location">
    <subcellularLocation>
        <location evidence="1">Membrane</location>
        <topology evidence="1">Multi-pass membrane protein</topology>
    </subcellularLocation>
</comment>
<dbReference type="GO" id="GO:0046872">
    <property type="term" value="F:metal ion binding"/>
    <property type="evidence" value="ECO:0007669"/>
    <property type="project" value="UniProtKB-KW"/>
</dbReference>
<dbReference type="SUPFAM" id="SSF142764">
    <property type="entry name" value="YgbK-like"/>
    <property type="match status" value="1"/>
</dbReference>
<dbReference type="InterPro" id="IPR004254">
    <property type="entry name" value="AdipoR/HlyIII-related"/>
</dbReference>
<evidence type="ECO:0000256" key="3">
    <source>
        <dbReference type="ARBA" id="ARBA00022989"/>
    </source>
</evidence>
<keyword evidence="3 6" id="KW-1133">Transmembrane helix</keyword>
<dbReference type="EMBL" id="JACIDA010000001">
    <property type="protein sequence ID" value="MBB3871643.1"/>
    <property type="molecule type" value="Genomic_DNA"/>
</dbReference>
<evidence type="ECO:0000313" key="8">
    <source>
        <dbReference type="Proteomes" id="UP000532936"/>
    </source>
</evidence>
<feature type="transmembrane region" description="Helical" evidence="6">
    <location>
        <begin position="51"/>
        <end position="73"/>
    </location>
</feature>
<reference evidence="7 8" key="1">
    <citation type="submission" date="2020-08" db="EMBL/GenBank/DDBJ databases">
        <title>Genomic Encyclopedia of Type Strains, Phase IV (KMG-IV): sequencing the most valuable type-strain genomes for metagenomic binning, comparative biology and taxonomic classification.</title>
        <authorList>
            <person name="Goeker M."/>
        </authorList>
    </citation>
    <scope>NUCLEOTIDE SEQUENCE [LARGE SCALE GENOMIC DNA]</scope>
    <source>
        <strain evidence="7 8">DSM 14878</strain>
    </source>
</reference>
<feature type="transmembrane region" description="Helical" evidence="6">
    <location>
        <begin position="21"/>
        <end position="45"/>
    </location>
</feature>
<evidence type="ECO:0000256" key="5">
    <source>
        <dbReference type="PIRSR" id="PIRSR604254-1"/>
    </source>
</evidence>
<dbReference type="Pfam" id="PF03006">
    <property type="entry name" value="HlyIII"/>
    <property type="match status" value="1"/>
</dbReference>
<feature type="transmembrane region" description="Helical" evidence="6">
    <location>
        <begin position="109"/>
        <end position="132"/>
    </location>
</feature>
<evidence type="ECO:0000256" key="2">
    <source>
        <dbReference type="ARBA" id="ARBA00022692"/>
    </source>
</evidence>
<comment type="caution">
    <text evidence="7">The sequence shown here is derived from an EMBL/GenBank/DDBJ whole genome shotgun (WGS) entry which is preliminary data.</text>
</comment>
<proteinExistence type="predicted"/>
<feature type="binding site" evidence="5">
    <location>
        <position position="197"/>
    </location>
    <ligand>
        <name>Zn(2+)</name>
        <dbReference type="ChEBI" id="CHEBI:29105"/>
    </ligand>
</feature>
<keyword evidence="5" id="KW-0862">Zinc</keyword>
<dbReference type="RefSeq" id="WP_343051090.1">
    <property type="nucleotide sequence ID" value="NZ_JACIDA010000001.1"/>
</dbReference>
<dbReference type="PANTHER" id="PTHR20855:SF3">
    <property type="entry name" value="LD03007P"/>
    <property type="match status" value="1"/>
</dbReference>
<evidence type="ECO:0000256" key="6">
    <source>
        <dbReference type="SAM" id="Phobius"/>
    </source>
</evidence>
<accession>A0A7W6A6P1</accession>
<evidence type="ECO:0000313" key="7">
    <source>
        <dbReference type="EMBL" id="MBB3871643.1"/>
    </source>
</evidence>
<keyword evidence="4 6" id="KW-0472">Membrane</keyword>
<keyword evidence="2 6" id="KW-0812">Transmembrane</keyword>
<protein>
    <submittedName>
        <fullName evidence="7">Hemolysin III</fullName>
    </submittedName>
</protein>
<feature type="transmembrane region" description="Helical" evidence="6">
    <location>
        <begin position="85"/>
        <end position="103"/>
    </location>
</feature>
<name>A0A7W6A6P1_9CAUL</name>
<organism evidence="7 8">
    <name type="scientific">Brevundimonas mediterranea</name>
    <dbReference type="NCBI Taxonomy" id="74329"/>
    <lineage>
        <taxon>Bacteria</taxon>
        <taxon>Pseudomonadati</taxon>
        <taxon>Pseudomonadota</taxon>
        <taxon>Alphaproteobacteria</taxon>
        <taxon>Caulobacterales</taxon>
        <taxon>Caulobacteraceae</taxon>
        <taxon>Brevundimonas</taxon>
    </lineage>
</organism>
<feature type="transmembrane region" description="Helical" evidence="6">
    <location>
        <begin position="139"/>
        <end position="158"/>
    </location>
</feature>
<sequence length="217" mass="23042">MTDPSTLLKHYDDPKARLADLVVHLTGLALALVGGGMLLGLAIGFGHVGRLAASAIYAGGLLTMLALSTAYNFAPARFQPVLRRFDHAGIFLMIAGSYTPFTTQHLTGAWAWGMTAAVWATALFGALAKLLLPGLGRGFWIAIYLALGWLMVIAVQPLMESLGIAPLILLAVGGLLYSIGVGFYARKALRFRRTIWHGHVVAAAAVHWVAVLLAVIA</sequence>
<dbReference type="GO" id="GO:0016020">
    <property type="term" value="C:membrane"/>
    <property type="evidence" value="ECO:0007669"/>
    <property type="project" value="UniProtKB-SubCell"/>
</dbReference>
<dbReference type="AlphaFoldDB" id="A0A7W6A6P1"/>